<reference evidence="8" key="1">
    <citation type="journal article" date="2013" name="Proc. Natl. Acad. Sci. U.S.A.">
        <title>Genome structure and metabolic features in the red seaweed Chondrus crispus shed light on evolution of the Archaeplastida.</title>
        <authorList>
            <person name="Collen J."/>
            <person name="Porcel B."/>
            <person name="Carre W."/>
            <person name="Ball S.G."/>
            <person name="Chaparro C."/>
            <person name="Tonon T."/>
            <person name="Barbeyron T."/>
            <person name="Michel G."/>
            <person name="Noel B."/>
            <person name="Valentin K."/>
            <person name="Elias M."/>
            <person name="Artiguenave F."/>
            <person name="Arun A."/>
            <person name="Aury J.M."/>
            <person name="Barbosa-Neto J.F."/>
            <person name="Bothwell J.H."/>
            <person name="Bouget F.Y."/>
            <person name="Brillet L."/>
            <person name="Cabello-Hurtado F."/>
            <person name="Capella-Gutierrez S."/>
            <person name="Charrier B."/>
            <person name="Cladiere L."/>
            <person name="Cock J.M."/>
            <person name="Coelho S.M."/>
            <person name="Colleoni C."/>
            <person name="Czjzek M."/>
            <person name="Da Silva C."/>
            <person name="Delage L."/>
            <person name="Denoeud F."/>
            <person name="Deschamps P."/>
            <person name="Dittami S.M."/>
            <person name="Gabaldon T."/>
            <person name="Gachon C.M."/>
            <person name="Groisillier A."/>
            <person name="Herve C."/>
            <person name="Jabbari K."/>
            <person name="Katinka M."/>
            <person name="Kloareg B."/>
            <person name="Kowalczyk N."/>
            <person name="Labadie K."/>
            <person name="Leblanc C."/>
            <person name="Lopez P.J."/>
            <person name="McLachlan D.H."/>
            <person name="Meslet-Cladiere L."/>
            <person name="Moustafa A."/>
            <person name="Nehr Z."/>
            <person name="Nyvall Collen P."/>
            <person name="Panaud O."/>
            <person name="Partensky F."/>
            <person name="Poulain J."/>
            <person name="Rensing S.A."/>
            <person name="Rousvoal S."/>
            <person name="Samson G."/>
            <person name="Symeonidi A."/>
            <person name="Weissenbach J."/>
            <person name="Zambounis A."/>
            <person name="Wincker P."/>
            <person name="Boyen C."/>
        </authorList>
    </citation>
    <scope>NUCLEOTIDE SEQUENCE [LARGE SCALE GENOMIC DNA]</scope>
    <source>
        <strain evidence="8">cv. Stackhouse</strain>
    </source>
</reference>
<feature type="domain" description="Anoctamin transmembrane" evidence="6">
    <location>
        <begin position="26"/>
        <end position="71"/>
    </location>
</feature>
<protein>
    <recommendedName>
        <fullName evidence="6">Anoctamin transmembrane domain-containing protein</fullName>
    </recommendedName>
</protein>
<dbReference type="PANTHER" id="PTHR12308:SF73">
    <property type="entry name" value="ANOCTAMIN"/>
    <property type="match status" value="1"/>
</dbReference>
<keyword evidence="3 5" id="KW-1133">Transmembrane helix</keyword>
<dbReference type="KEGG" id="ccp:CHC_T00001722001"/>
<sequence>MKIRTLRRSSGSTRPKLKLKRVIELGLCFWGTYWLDYWKRRNAVLNVKWGLDKFYEDNENDIRADFEGDDRQGFYCRGGFVNLEDLGPERAAADNFERAREPGLRSRIRGQLLRVTGAHAAFEPSGEDVIRIGGGNDPDFVLDAPITGLTFSSLPVFPYASKRDVQRRVYISSLVTLFFASCVGACSFLNLFFKKSITGLFGSHAFAKFAPGMAQAVIISVADPLWKRATLKLSKWENHRTTQASENSIITKRFAFQFVSSKFDASLQAHPIRF</sequence>
<keyword evidence="8" id="KW-1185">Reference proteome</keyword>
<dbReference type="Proteomes" id="UP000012073">
    <property type="component" value="Unassembled WGS sequence"/>
</dbReference>
<dbReference type="EMBL" id="HG001633">
    <property type="protein sequence ID" value="CDF33096.1"/>
    <property type="molecule type" value="Genomic_DNA"/>
</dbReference>
<dbReference type="GO" id="GO:0016020">
    <property type="term" value="C:membrane"/>
    <property type="evidence" value="ECO:0007669"/>
    <property type="project" value="UniProtKB-SubCell"/>
</dbReference>
<dbReference type="GeneID" id="17320614"/>
<evidence type="ECO:0000259" key="6">
    <source>
        <dbReference type="Pfam" id="PF04547"/>
    </source>
</evidence>
<dbReference type="PANTHER" id="PTHR12308">
    <property type="entry name" value="ANOCTAMIN"/>
    <property type="match status" value="1"/>
</dbReference>
<evidence type="ECO:0000256" key="2">
    <source>
        <dbReference type="ARBA" id="ARBA00022692"/>
    </source>
</evidence>
<name>R7Q6U9_CHOCR</name>
<dbReference type="InterPro" id="IPR007632">
    <property type="entry name" value="Anoctamin"/>
</dbReference>
<evidence type="ECO:0000313" key="7">
    <source>
        <dbReference type="EMBL" id="CDF33096.1"/>
    </source>
</evidence>
<keyword evidence="4 5" id="KW-0472">Membrane</keyword>
<dbReference type="AlphaFoldDB" id="R7Q6U9"/>
<dbReference type="Pfam" id="PF04547">
    <property type="entry name" value="Anoctamin"/>
    <property type="match status" value="2"/>
</dbReference>
<accession>R7Q6U9</accession>
<dbReference type="OrthoDB" id="5469at2759"/>
<feature type="domain" description="Anoctamin transmembrane" evidence="6">
    <location>
        <begin position="159"/>
        <end position="261"/>
    </location>
</feature>
<proteinExistence type="predicted"/>
<comment type="subcellular location">
    <subcellularLocation>
        <location evidence="1">Membrane</location>
        <topology evidence="1">Multi-pass membrane protein</topology>
    </subcellularLocation>
</comment>
<keyword evidence="2 5" id="KW-0812">Transmembrane</keyword>
<dbReference type="RefSeq" id="XP_005712899.1">
    <property type="nucleotide sequence ID" value="XM_005712842.1"/>
</dbReference>
<evidence type="ECO:0000256" key="3">
    <source>
        <dbReference type="ARBA" id="ARBA00022989"/>
    </source>
</evidence>
<feature type="transmembrane region" description="Helical" evidence="5">
    <location>
        <begin position="169"/>
        <end position="193"/>
    </location>
</feature>
<dbReference type="GO" id="GO:0005254">
    <property type="term" value="F:chloride channel activity"/>
    <property type="evidence" value="ECO:0007669"/>
    <property type="project" value="TreeGrafter"/>
</dbReference>
<evidence type="ECO:0000256" key="1">
    <source>
        <dbReference type="ARBA" id="ARBA00004141"/>
    </source>
</evidence>
<dbReference type="Gramene" id="CDF33096">
    <property type="protein sequence ID" value="CDF33096"/>
    <property type="gene ID" value="CHC_T00001722001"/>
</dbReference>
<organism evidence="7 8">
    <name type="scientific">Chondrus crispus</name>
    <name type="common">Carrageen Irish moss</name>
    <name type="synonym">Polymorpha crispa</name>
    <dbReference type="NCBI Taxonomy" id="2769"/>
    <lineage>
        <taxon>Eukaryota</taxon>
        <taxon>Rhodophyta</taxon>
        <taxon>Florideophyceae</taxon>
        <taxon>Rhodymeniophycidae</taxon>
        <taxon>Gigartinales</taxon>
        <taxon>Gigartinaceae</taxon>
        <taxon>Chondrus</taxon>
    </lineage>
</organism>
<evidence type="ECO:0000256" key="4">
    <source>
        <dbReference type="ARBA" id="ARBA00023136"/>
    </source>
</evidence>
<evidence type="ECO:0000256" key="5">
    <source>
        <dbReference type="SAM" id="Phobius"/>
    </source>
</evidence>
<dbReference type="InterPro" id="IPR049452">
    <property type="entry name" value="Anoctamin_TM"/>
</dbReference>
<gene>
    <name evidence="7" type="ORF">CHC_T00001722001</name>
</gene>
<evidence type="ECO:0000313" key="8">
    <source>
        <dbReference type="Proteomes" id="UP000012073"/>
    </source>
</evidence>